<dbReference type="PANTHER" id="PTHR43798">
    <property type="entry name" value="MONOACYLGLYCEROL LIPASE"/>
    <property type="match status" value="1"/>
</dbReference>
<comment type="caution">
    <text evidence="2">The sequence shown here is derived from an EMBL/GenBank/DDBJ whole genome shotgun (WGS) entry which is preliminary data.</text>
</comment>
<dbReference type="Proteomes" id="UP000217005">
    <property type="component" value="Unassembled WGS sequence"/>
</dbReference>
<accession>A0A261S768</accession>
<dbReference type="Gene3D" id="3.40.50.1820">
    <property type="entry name" value="alpha/beta hydrolase"/>
    <property type="match status" value="1"/>
</dbReference>
<dbReference type="GO" id="GO:0016020">
    <property type="term" value="C:membrane"/>
    <property type="evidence" value="ECO:0007669"/>
    <property type="project" value="TreeGrafter"/>
</dbReference>
<dbReference type="Pfam" id="PF12697">
    <property type="entry name" value="Abhydrolase_6"/>
    <property type="match status" value="1"/>
</dbReference>
<dbReference type="PANTHER" id="PTHR43798:SF33">
    <property type="entry name" value="HYDROLASE, PUTATIVE (AFU_ORTHOLOGUE AFUA_2G14860)-RELATED"/>
    <property type="match status" value="1"/>
</dbReference>
<proteinExistence type="predicted"/>
<dbReference type="AlphaFoldDB" id="A0A261S768"/>
<dbReference type="InterPro" id="IPR029058">
    <property type="entry name" value="AB_hydrolase_fold"/>
</dbReference>
<dbReference type="RefSeq" id="WP_094828181.1">
    <property type="nucleotide sequence ID" value="NZ_NEVL01000004.1"/>
</dbReference>
<dbReference type="SUPFAM" id="SSF53474">
    <property type="entry name" value="alpha/beta-Hydrolases"/>
    <property type="match status" value="1"/>
</dbReference>
<evidence type="ECO:0000259" key="1">
    <source>
        <dbReference type="Pfam" id="PF12697"/>
    </source>
</evidence>
<dbReference type="InterPro" id="IPR050266">
    <property type="entry name" value="AB_hydrolase_sf"/>
</dbReference>
<feature type="domain" description="AB hydrolase-1" evidence="1">
    <location>
        <begin position="35"/>
        <end position="257"/>
    </location>
</feature>
<sequence length="282" mass="30872">MPFNTNVKSLSTSTPDGVKIDYYDSDPEKKGRGTIVLLHGTAGSAQNNFWALYPMLSLRHRVVALDFVDPEDATPEAETYVRQVHAVVSAADQGEPVHLVGYSFGAVIAALYAAQHGAAVRSLTLVCGWVKTDNQQRLRNTIWRSLYESKHDAIAEFSVFANYSQPFLNAKNESELKALVDAVRTGPDRSKKMAFNLNVDISRDLGAIGVPSLVVGCTLDLTTPMRHARMLFGGIADSRFAEIYCGHGVVHERPAELFTMIDEFVQNPAAQPAGHVFQNAHA</sequence>
<evidence type="ECO:0000313" key="2">
    <source>
        <dbReference type="EMBL" id="OZI33186.1"/>
    </source>
</evidence>
<gene>
    <name evidence="2" type="ORF">CEG14_20305</name>
</gene>
<keyword evidence="2" id="KW-0378">Hydrolase</keyword>
<evidence type="ECO:0000313" key="3">
    <source>
        <dbReference type="Proteomes" id="UP000217005"/>
    </source>
</evidence>
<dbReference type="EMBL" id="NEVL01000004">
    <property type="protein sequence ID" value="OZI33186.1"/>
    <property type="molecule type" value="Genomic_DNA"/>
</dbReference>
<dbReference type="InterPro" id="IPR000073">
    <property type="entry name" value="AB_hydrolase_1"/>
</dbReference>
<reference evidence="2 3" key="1">
    <citation type="submission" date="2017-05" db="EMBL/GenBank/DDBJ databases">
        <title>Complete and WGS of Bordetella genogroups.</title>
        <authorList>
            <person name="Spilker T."/>
            <person name="LiPuma J."/>
        </authorList>
    </citation>
    <scope>NUCLEOTIDE SEQUENCE [LARGE SCALE GENOMIC DNA]</scope>
    <source>
        <strain evidence="2 3">AU17610</strain>
    </source>
</reference>
<organism evidence="2 3">
    <name type="scientific">Bordetella genomosp. 1</name>
    <dbReference type="NCBI Taxonomy" id="1395607"/>
    <lineage>
        <taxon>Bacteria</taxon>
        <taxon>Pseudomonadati</taxon>
        <taxon>Pseudomonadota</taxon>
        <taxon>Betaproteobacteria</taxon>
        <taxon>Burkholderiales</taxon>
        <taxon>Alcaligenaceae</taxon>
        <taxon>Bordetella</taxon>
    </lineage>
</organism>
<dbReference type="GO" id="GO:0016787">
    <property type="term" value="F:hydrolase activity"/>
    <property type="evidence" value="ECO:0007669"/>
    <property type="project" value="UniProtKB-KW"/>
</dbReference>
<protein>
    <submittedName>
        <fullName evidence="2">Alpha/beta hydrolase</fullName>
    </submittedName>
</protein>
<name>A0A261S768_9BORD</name>
<dbReference type="OrthoDB" id="2086224at2"/>